<dbReference type="RefSeq" id="WP_344517724.1">
    <property type="nucleotide sequence ID" value="NZ_BAAATU010000077.1"/>
</dbReference>
<comment type="caution">
    <text evidence="1">The sequence shown here is derived from an EMBL/GenBank/DDBJ whole genome shotgun (WGS) entry which is preliminary data.</text>
</comment>
<organism evidence="1 2">
    <name type="scientific">Streptomyces pulveraceus</name>
    <dbReference type="NCBI Taxonomy" id="68258"/>
    <lineage>
        <taxon>Bacteria</taxon>
        <taxon>Bacillati</taxon>
        <taxon>Actinomycetota</taxon>
        <taxon>Actinomycetes</taxon>
        <taxon>Kitasatosporales</taxon>
        <taxon>Streptomycetaceae</taxon>
        <taxon>Streptomyces</taxon>
    </lineage>
</organism>
<proteinExistence type="predicted"/>
<accession>A0ABW1GV24</accession>
<evidence type="ECO:0000313" key="1">
    <source>
        <dbReference type="EMBL" id="MFC5918714.1"/>
    </source>
</evidence>
<keyword evidence="2" id="KW-1185">Reference proteome</keyword>
<sequence>MQFDTDRKRLDAFLRGSSPVELKFFKADSSEVEQDWQGIPQGAQIERARYANRGGGCDNSVTVLVQQVRTDDVRVYLSMVCAS</sequence>
<name>A0ABW1GV24_9ACTN</name>
<reference evidence="2" key="1">
    <citation type="journal article" date="2019" name="Int. J. Syst. Evol. Microbiol.">
        <title>The Global Catalogue of Microorganisms (GCM) 10K type strain sequencing project: providing services to taxonomists for standard genome sequencing and annotation.</title>
        <authorList>
            <consortium name="The Broad Institute Genomics Platform"/>
            <consortium name="The Broad Institute Genome Sequencing Center for Infectious Disease"/>
            <person name="Wu L."/>
            <person name="Ma J."/>
        </authorList>
    </citation>
    <scope>NUCLEOTIDE SEQUENCE [LARGE SCALE GENOMIC DNA]</scope>
    <source>
        <strain evidence="2">JCM 4147</strain>
    </source>
</reference>
<dbReference type="Proteomes" id="UP001596200">
    <property type="component" value="Unassembled WGS sequence"/>
</dbReference>
<protein>
    <submittedName>
        <fullName evidence="1">Uncharacterized protein</fullName>
    </submittedName>
</protein>
<dbReference type="EMBL" id="JBHSPU010000044">
    <property type="protein sequence ID" value="MFC5918714.1"/>
    <property type="molecule type" value="Genomic_DNA"/>
</dbReference>
<gene>
    <name evidence="1" type="ORF">ACFP1B_35575</name>
</gene>
<evidence type="ECO:0000313" key="2">
    <source>
        <dbReference type="Proteomes" id="UP001596200"/>
    </source>
</evidence>